<keyword evidence="13" id="KW-1185">Reference proteome</keyword>
<dbReference type="eggNOG" id="KOG0557">
    <property type="taxonomic scope" value="Eukaryota"/>
</dbReference>
<dbReference type="PROSITE" id="PS50968">
    <property type="entry name" value="BIOTINYL_LIPOYL"/>
    <property type="match status" value="1"/>
</dbReference>
<dbReference type="FunCoup" id="K0KUH2">
    <property type="interactions" value="129"/>
</dbReference>
<dbReference type="Gene3D" id="4.10.320.10">
    <property type="entry name" value="E3-binding domain"/>
    <property type="match status" value="1"/>
</dbReference>
<keyword evidence="4" id="KW-0809">Transit peptide</keyword>
<dbReference type="InterPro" id="IPR004167">
    <property type="entry name" value="PSBD"/>
</dbReference>
<dbReference type="InterPro" id="IPR011053">
    <property type="entry name" value="Single_hybrid_motif"/>
</dbReference>
<dbReference type="PROSITE" id="PS00189">
    <property type="entry name" value="LIPOYL"/>
    <property type="match status" value="1"/>
</dbReference>
<dbReference type="FunFam" id="4.10.320.10:FF:000017">
    <property type="entry name" value="Pyruvate dehydrogenase complex protein X component, mitochondrial"/>
    <property type="match status" value="1"/>
</dbReference>
<evidence type="ECO:0000313" key="12">
    <source>
        <dbReference type="EMBL" id="CCH46811.1"/>
    </source>
</evidence>
<evidence type="ECO:0000256" key="4">
    <source>
        <dbReference type="ARBA" id="ARBA00022946"/>
    </source>
</evidence>
<comment type="subunit">
    <text evidence="7">Eukaryotic pyruvate dehydrogenase (PDH) complexes are organized as a core consisting of the oligomeric dihydrolipoamide acetyl-transferase (E2), around which are arranged multiple copies of pyruvate dehydrogenase (E1), dihydrolipoamide dehydrogenase (E3) and protein X (E3BP) bound by non-covalent bonds.</text>
</comment>
<comment type="function">
    <text evidence="6">Required for anchoring dihydrolipoamide dehydrogenase (E3) to the dihydrolipoamide transacetylase (E2) core of the pyruvate dehydrogenase complexes of eukaryotes. This specific binding is essential for a functional PDH complex.</text>
</comment>
<feature type="domain" description="Lipoyl-binding" evidence="10">
    <location>
        <begin position="30"/>
        <end position="106"/>
    </location>
</feature>
<dbReference type="SUPFAM" id="SSF51230">
    <property type="entry name" value="Single hybrid motif"/>
    <property type="match status" value="1"/>
</dbReference>
<evidence type="ECO:0000256" key="7">
    <source>
        <dbReference type="ARBA" id="ARBA00065810"/>
    </source>
</evidence>
<dbReference type="AlphaFoldDB" id="K0KUH2"/>
<dbReference type="EMBL" id="CAIF01000273">
    <property type="protein sequence ID" value="CCH46811.1"/>
    <property type="molecule type" value="Genomic_DNA"/>
</dbReference>
<dbReference type="InterPro" id="IPR036625">
    <property type="entry name" value="E3-bd_dom_sf"/>
</dbReference>
<gene>
    <name evidence="12" type="ORF">BN7_6410</name>
</gene>
<keyword evidence="3" id="KW-0450">Lipoyl</keyword>
<proteinExistence type="inferred from homology"/>
<dbReference type="STRING" id="1206466.K0KUH2"/>
<feature type="compositionally biased region" description="Basic and acidic residues" evidence="9">
    <location>
        <begin position="124"/>
        <end position="143"/>
    </location>
</feature>
<keyword evidence="12" id="KW-0670">Pyruvate</keyword>
<evidence type="ECO:0000256" key="9">
    <source>
        <dbReference type="SAM" id="MobiDB-lite"/>
    </source>
</evidence>
<dbReference type="SUPFAM" id="SSF47005">
    <property type="entry name" value="Peripheral subunit-binding domain of 2-oxo acid dehydrogenase complex"/>
    <property type="match status" value="1"/>
</dbReference>
<dbReference type="FunFam" id="2.40.50.100:FF:000010">
    <property type="entry name" value="Acetyltransferase component of pyruvate dehydrogenase complex"/>
    <property type="match status" value="1"/>
</dbReference>
<accession>K0KUH2</accession>
<evidence type="ECO:0000256" key="1">
    <source>
        <dbReference type="ARBA" id="ARBA00004305"/>
    </source>
</evidence>
<dbReference type="PANTHER" id="PTHR23151">
    <property type="entry name" value="DIHYDROLIPOAMIDE ACETYL/SUCCINYL-TRANSFERASE-RELATED"/>
    <property type="match status" value="1"/>
</dbReference>
<dbReference type="GO" id="GO:0005759">
    <property type="term" value="C:mitochondrial matrix"/>
    <property type="evidence" value="ECO:0007669"/>
    <property type="project" value="UniProtKB-SubCell"/>
</dbReference>
<dbReference type="Proteomes" id="UP000009328">
    <property type="component" value="Unassembled WGS sequence"/>
</dbReference>
<dbReference type="InterPro" id="IPR003016">
    <property type="entry name" value="2-oxoA_DH_lipoyl-BS"/>
</dbReference>
<dbReference type="GO" id="GO:0006086">
    <property type="term" value="P:pyruvate decarboxylation to acetyl-CoA"/>
    <property type="evidence" value="ECO:0007669"/>
    <property type="project" value="InterPro"/>
</dbReference>
<protein>
    <recommendedName>
        <fullName evidence="8">Dihydrolipoamide dehydrogenase-binding protein of pyruvate dehydrogenase complex</fullName>
    </recommendedName>
</protein>
<name>K0KUH2_WICCF</name>
<feature type="region of interest" description="Disordered" evidence="9">
    <location>
        <begin position="240"/>
        <end position="263"/>
    </location>
</feature>
<feature type="compositionally biased region" description="Low complexity" evidence="9">
    <location>
        <begin position="148"/>
        <end position="159"/>
    </location>
</feature>
<comment type="similarity">
    <text evidence="2">Belongs to the 2-oxoacid dehydrogenase family.</text>
</comment>
<keyword evidence="5" id="KW-0496">Mitochondrion</keyword>
<evidence type="ECO:0000256" key="2">
    <source>
        <dbReference type="ARBA" id="ARBA00007317"/>
    </source>
</evidence>
<reference evidence="12 13" key="1">
    <citation type="journal article" date="2012" name="Eukaryot. Cell">
        <title>Draft genome sequence of Wickerhamomyces ciferrii NRRL Y-1031 F-60-10.</title>
        <authorList>
            <person name="Schneider J."/>
            <person name="Andrea H."/>
            <person name="Blom J."/>
            <person name="Jaenicke S."/>
            <person name="Ruckert C."/>
            <person name="Schorsch C."/>
            <person name="Szczepanowski R."/>
            <person name="Farwick M."/>
            <person name="Goesmann A."/>
            <person name="Puhler A."/>
            <person name="Schaffer S."/>
            <person name="Tauch A."/>
            <person name="Kohler T."/>
            <person name="Brinkrolf K."/>
        </authorList>
    </citation>
    <scope>NUCLEOTIDE SEQUENCE [LARGE SCALE GENOMIC DNA]</scope>
    <source>
        <strain evidence="13">ATCC 14091 / BCRC 22168 / CBS 111 / JCM 3599 / NBRC 0793 / NRRL Y-1031 F-60-10</strain>
    </source>
</reference>
<feature type="region of interest" description="Disordered" evidence="9">
    <location>
        <begin position="113"/>
        <end position="164"/>
    </location>
</feature>
<dbReference type="GO" id="GO:0004742">
    <property type="term" value="F:dihydrolipoyllysine-residue acetyltransferase activity"/>
    <property type="evidence" value="ECO:0007669"/>
    <property type="project" value="TreeGrafter"/>
</dbReference>
<comment type="subcellular location">
    <subcellularLocation>
        <location evidence="1">Mitochondrion matrix</location>
    </subcellularLocation>
</comment>
<dbReference type="PANTHER" id="PTHR23151:SF82">
    <property type="entry name" value="PYRUVATE DEHYDROGENASE COMPLEX PROTEIN X COMPONENT, MITOCHONDRIAL"/>
    <property type="match status" value="1"/>
</dbReference>
<feature type="compositionally biased region" description="Basic and acidic residues" evidence="9">
    <location>
        <begin position="244"/>
        <end position="263"/>
    </location>
</feature>
<evidence type="ECO:0000256" key="5">
    <source>
        <dbReference type="ARBA" id="ARBA00023128"/>
    </source>
</evidence>
<evidence type="ECO:0000259" key="10">
    <source>
        <dbReference type="PROSITE" id="PS50968"/>
    </source>
</evidence>
<comment type="caution">
    <text evidence="12">The sequence shown here is derived from an EMBL/GenBank/DDBJ whole genome shotgun (WGS) entry which is preliminary data.</text>
</comment>
<dbReference type="InterPro" id="IPR000089">
    <property type="entry name" value="Biotin_lipoyl"/>
</dbReference>
<evidence type="ECO:0000256" key="6">
    <source>
        <dbReference type="ARBA" id="ARBA00059875"/>
    </source>
</evidence>
<dbReference type="GO" id="GO:0045254">
    <property type="term" value="C:pyruvate dehydrogenase complex"/>
    <property type="evidence" value="ECO:0007669"/>
    <property type="project" value="InterPro"/>
</dbReference>
<dbReference type="HOGENOM" id="CLU_035825_2_1_1"/>
<dbReference type="InParanoid" id="K0KUH2"/>
<dbReference type="Pfam" id="PF00364">
    <property type="entry name" value="Biotin_lipoyl"/>
    <property type="match status" value="1"/>
</dbReference>
<evidence type="ECO:0000259" key="11">
    <source>
        <dbReference type="PROSITE" id="PS51826"/>
    </source>
</evidence>
<dbReference type="InterPro" id="IPR045257">
    <property type="entry name" value="E2/Pdx1"/>
</dbReference>
<sequence length="411" mass="45119">MLRLTSKTFVSNLRQAQRRCLHSSNSLLKAEFFNMPAMSPTMNEGGIVEWKFKEGDSFASGDILLEVETDKSTIDVEAQDDGILAKIIKENGTKDLAVGTPIAILAETKDDLSNLPEVPTEGKSAPKEEPKKQESPAPKKESTPSKPPSSSSSSSSFESTKADPKQTLFPSVASLLESNNISKDEAFEKIQATGPNGRLVKGDVLAYLGKITKDSVSKVASFIQSNSKLDLSNIEKLQIQPKQSAEKDITKDSKKQSKPKPEPKIIQQTFDLSQLQLQASEFSEANGIQFDLTKYIEEASTRAQQFAYQKQVIESDYYDSVFEDLIALPTNLDRFNVKLDLNLGSAQPTSSFGNVSDLLDFVESKSSFNNSTISNPTVSIKVTTNPKISDSEAKANAFIKKFQTYINNPGF</sequence>
<feature type="domain" description="Peripheral subunit-binding (PSBD)" evidence="11">
    <location>
        <begin position="167"/>
        <end position="208"/>
    </location>
</feature>
<dbReference type="PROSITE" id="PS51826">
    <property type="entry name" value="PSBD"/>
    <property type="match status" value="1"/>
</dbReference>
<evidence type="ECO:0000256" key="3">
    <source>
        <dbReference type="ARBA" id="ARBA00022823"/>
    </source>
</evidence>
<dbReference type="Gene3D" id="2.40.50.100">
    <property type="match status" value="1"/>
</dbReference>
<organism evidence="12 13">
    <name type="scientific">Wickerhamomyces ciferrii (strain ATCC 14091 / BCRC 22168 / CBS 111 / JCM 3599 / NBRC 0793 / NRRL Y-1031 F-60-10)</name>
    <name type="common">Yeast</name>
    <name type="synonym">Pichia ciferrii</name>
    <dbReference type="NCBI Taxonomy" id="1206466"/>
    <lineage>
        <taxon>Eukaryota</taxon>
        <taxon>Fungi</taxon>
        <taxon>Dikarya</taxon>
        <taxon>Ascomycota</taxon>
        <taxon>Saccharomycotina</taxon>
        <taxon>Saccharomycetes</taxon>
        <taxon>Phaffomycetales</taxon>
        <taxon>Wickerhamomycetaceae</taxon>
        <taxon>Wickerhamomyces</taxon>
    </lineage>
</organism>
<evidence type="ECO:0000313" key="13">
    <source>
        <dbReference type="Proteomes" id="UP000009328"/>
    </source>
</evidence>
<dbReference type="CDD" id="cd06849">
    <property type="entry name" value="lipoyl_domain"/>
    <property type="match status" value="1"/>
</dbReference>
<evidence type="ECO:0000256" key="8">
    <source>
        <dbReference type="ARBA" id="ARBA00083110"/>
    </source>
</evidence>